<proteinExistence type="predicted"/>
<evidence type="ECO:0000256" key="1">
    <source>
        <dbReference type="SAM" id="MobiDB-lite"/>
    </source>
</evidence>
<feature type="compositionally biased region" description="Acidic residues" evidence="1">
    <location>
        <begin position="133"/>
        <end position="145"/>
    </location>
</feature>
<feature type="region of interest" description="Disordered" evidence="1">
    <location>
        <begin position="19"/>
        <end position="59"/>
    </location>
</feature>
<reference evidence="2" key="1">
    <citation type="submission" date="2021-01" db="EMBL/GenBank/DDBJ databases">
        <authorList>
            <person name="Corre E."/>
            <person name="Pelletier E."/>
            <person name="Niang G."/>
            <person name="Scheremetjew M."/>
            <person name="Finn R."/>
            <person name="Kale V."/>
            <person name="Holt S."/>
            <person name="Cochrane G."/>
            <person name="Meng A."/>
            <person name="Brown T."/>
            <person name="Cohen L."/>
        </authorList>
    </citation>
    <scope>NUCLEOTIDE SEQUENCE</scope>
    <source>
        <strain evidence="2">Pop2</strain>
    </source>
</reference>
<dbReference type="AlphaFoldDB" id="A0A7S1YTS8"/>
<organism evidence="2">
    <name type="scientific">Ditylum brightwellii</name>
    <dbReference type="NCBI Taxonomy" id="49249"/>
    <lineage>
        <taxon>Eukaryota</taxon>
        <taxon>Sar</taxon>
        <taxon>Stramenopiles</taxon>
        <taxon>Ochrophyta</taxon>
        <taxon>Bacillariophyta</taxon>
        <taxon>Mediophyceae</taxon>
        <taxon>Lithodesmiophycidae</taxon>
        <taxon>Lithodesmiales</taxon>
        <taxon>Lithodesmiaceae</taxon>
        <taxon>Ditylum</taxon>
    </lineage>
</organism>
<sequence length="193" mass="22420">MSFLNNFTMAFSCSDAVISSTASPPEKHRQRTKQEPSSSKRNTLSTTPKMPYPSLEKPYDMERRDSSSIYTAPTISTVHSDLTYQQQSMDDHELRVFCLSDEREGEAQEQEQESCTEEMDCMLTLRRSNPIYDSDDDDDDEYDNNEGDRNRGHTYFYPESMWQRENGNNTTVIEDRHTLLWSDEIISRVVVAK</sequence>
<evidence type="ECO:0000313" key="2">
    <source>
        <dbReference type="EMBL" id="CAD9319080.1"/>
    </source>
</evidence>
<feature type="region of interest" description="Disordered" evidence="1">
    <location>
        <begin position="128"/>
        <end position="152"/>
    </location>
</feature>
<dbReference type="EMBL" id="HBGN01008164">
    <property type="protein sequence ID" value="CAD9319080.1"/>
    <property type="molecule type" value="Transcribed_RNA"/>
</dbReference>
<gene>
    <name evidence="2" type="ORF">DBRI1063_LOCUS5219</name>
</gene>
<name>A0A7S1YTS8_9STRA</name>
<feature type="compositionally biased region" description="Polar residues" evidence="1">
    <location>
        <begin position="35"/>
        <end position="48"/>
    </location>
</feature>
<accession>A0A7S1YTS8</accession>
<protein>
    <submittedName>
        <fullName evidence="2">Uncharacterized protein</fullName>
    </submittedName>
</protein>